<evidence type="ECO:0000256" key="2">
    <source>
        <dbReference type="SAM" id="SignalP"/>
    </source>
</evidence>
<dbReference type="STRING" id="1203190.GCA_000312345_02201"/>
<feature type="compositionally biased region" description="Pro residues" evidence="1">
    <location>
        <begin position="697"/>
        <end position="719"/>
    </location>
</feature>
<gene>
    <name evidence="3" type="ORF">SAMN04488539_1117</name>
</gene>
<accession>A0A1H1PW03</accession>
<feature type="signal peptide" evidence="2">
    <location>
        <begin position="1"/>
        <end position="27"/>
    </location>
</feature>
<dbReference type="InterPro" id="IPR022435">
    <property type="entry name" value="Surface-anchored_actinobac"/>
</dbReference>
<proteinExistence type="predicted"/>
<feature type="region of interest" description="Disordered" evidence="1">
    <location>
        <begin position="635"/>
        <end position="749"/>
    </location>
</feature>
<evidence type="ECO:0000313" key="4">
    <source>
        <dbReference type="Proteomes" id="UP000182237"/>
    </source>
</evidence>
<dbReference type="AlphaFoldDB" id="A0A1H1PW03"/>
<evidence type="ECO:0000256" key="1">
    <source>
        <dbReference type="SAM" id="MobiDB-lite"/>
    </source>
</evidence>
<feature type="compositionally biased region" description="Low complexity" evidence="1">
    <location>
        <begin position="635"/>
        <end position="675"/>
    </location>
</feature>
<keyword evidence="4" id="KW-1185">Reference proteome</keyword>
<protein>
    <submittedName>
        <fullName evidence="3">Surface-anchored protein</fullName>
    </submittedName>
</protein>
<keyword evidence="2" id="KW-0732">Signal</keyword>
<reference evidence="3 4" key="1">
    <citation type="submission" date="2016-10" db="EMBL/GenBank/DDBJ databases">
        <authorList>
            <person name="de Groot N.N."/>
        </authorList>
    </citation>
    <scope>NUCLEOTIDE SEQUENCE [LARGE SCALE GENOMIC DNA]</scope>
    <source>
        <strain evidence="3 4">DSM 45434</strain>
    </source>
</reference>
<name>A0A1H1PW03_9CORY</name>
<organism evidence="3 4">
    <name type="scientific">Corynebacterium timonense</name>
    <dbReference type="NCBI Taxonomy" id="441500"/>
    <lineage>
        <taxon>Bacteria</taxon>
        <taxon>Bacillati</taxon>
        <taxon>Actinomycetota</taxon>
        <taxon>Actinomycetes</taxon>
        <taxon>Mycobacteriales</taxon>
        <taxon>Corynebacteriaceae</taxon>
        <taxon>Corynebacterium</taxon>
    </lineage>
</organism>
<dbReference type="NCBIfam" id="TIGR03769">
    <property type="entry name" value="P_ac_wall_RPT"/>
    <property type="match status" value="1"/>
</dbReference>
<dbReference type="RefSeq" id="WP_197675222.1">
    <property type="nucleotide sequence ID" value="NZ_LT629765.1"/>
</dbReference>
<feature type="region of interest" description="Disordered" evidence="1">
    <location>
        <begin position="352"/>
        <end position="374"/>
    </location>
</feature>
<feature type="compositionally biased region" description="Polar residues" evidence="1">
    <location>
        <begin position="727"/>
        <end position="738"/>
    </location>
</feature>
<dbReference type="EMBL" id="LT629765">
    <property type="protein sequence ID" value="SDS15303.1"/>
    <property type="molecule type" value="Genomic_DNA"/>
</dbReference>
<evidence type="ECO:0000313" key="3">
    <source>
        <dbReference type="EMBL" id="SDS15303.1"/>
    </source>
</evidence>
<feature type="compositionally biased region" description="Polar residues" evidence="1">
    <location>
        <begin position="360"/>
        <end position="374"/>
    </location>
</feature>
<dbReference type="Proteomes" id="UP000182237">
    <property type="component" value="Chromosome I"/>
</dbReference>
<dbReference type="eggNOG" id="COG0803">
    <property type="taxonomic scope" value="Bacteria"/>
</dbReference>
<sequence length="749" mass="80175">MGTSRTARRATAVVTALFLLTPVTAVAGPDDGKAIATRTHVDAPKTFWTGDAFTLKTSYGENTVKNVDETAIWTGKGWGLNSNSQYQFTVPDDPQFRFLGQPGDVLYAAPNITHGNNDPVWLGFGASDLPTEKFRDNTVSLDLVSVDGPGRVEKFIWRRDNAPVERLLSSSDGPRSYFLTSGDHTHNFTTFSRPGRYELTYRTVARDHNGTIISSELTTLPIQVGGKQPHDTPTPSTKERYNNAPEGNLADAGYTLSVAPNETHEKDGDEHLSTLTFTAKDTSLEGTLTLFINGYFLTDLDVTKGTASWNEHLGPLDSTLQAVFTPKGTTGARWISPPLPYATGATNTVTSDHGNAKLTEPTNDPANTVLPTKDYTPTTLNYTATIEPAGKGKGKVTVEFEDKRIRGFLRGGLYDKKDDEFASVAFEGTVENGRAEYVFETYDDFNGATARLEVVPHPTVAASTGVLTMPAPYSVSTTLTAEGALGAAGSQPKPTPSPDPEVCTPRPVIERGHVDIAATGGKTDLGIVLKDDTNTTPGVKERRLDSVVLGVHNNARKERKGAFSDPFFDVVGPKDSPFYLLPATQNPDIIWPGYNTQNIDYEGIDGTVDLHIDIADGPKNGHLVMFQDEFGGYTPYSTPKTATPPSTSAAPPTSTPTGSSPNPAPTPSTSGTPPAQKTAKTSRPKYKRQPSPSATTPSPPQKTPATAPPPRHSPPPHHSPTPTTTTELTQAPQGNPATSPAAPRSTRTP</sequence>
<feature type="chain" id="PRO_5009257020" evidence="2">
    <location>
        <begin position="28"/>
        <end position="749"/>
    </location>
</feature>
<dbReference type="NCBIfam" id="NF038134">
    <property type="entry name" value="choice_anch_M"/>
    <property type="match status" value="2"/>
</dbReference>